<evidence type="ECO:0000256" key="12">
    <source>
        <dbReference type="SAM" id="MobiDB-lite"/>
    </source>
</evidence>
<evidence type="ECO:0000256" key="8">
    <source>
        <dbReference type="ARBA" id="ARBA00022691"/>
    </source>
</evidence>
<dbReference type="PANTHER" id="PTHR11579:SF0">
    <property type="entry name" value="PROTEIN-L-ISOASPARTATE(D-ASPARTATE) O-METHYLTRANSFERASE"/>
    <property type="match status" value="1"/>
</dbReference>
<dbReference type="InterPro" id="IPR029063">
    <property type="entry name" value="SAM-dependent_MTases_sf"/>
</dbReference>
<proteinExistence type="inferred from homology"/>
<evidence type="ECO:0000256" key="6">
    <source>
        <dbReference type="ARBA" id="ARBA00022603"/>
    </source>
</evidence>
<evidence type="ECO:0000256" key="3">
    <source>
        <dbReference type="ARBA" id="ARBA00011890"/>
    </source>
</evidence>
<comment type="subcellular location">
    <subcellularLocation>
        <location evidence="1">Cytoplasm</location>
    </subcellularLocation>
</comment>
<evidence type="ECO:0000313" key="13">
    <source>
        <dbReference type="EMBL" id="MBO8199599.1"/>
    </source>
</evidence>
<feature type="region of interest" description="Disordered" evidence="12">
    <location>
        <begin position="64"/>
        <end position="86"/>
    </location>
</feature>
<evidence type="ECO:0000256" key="5">
    <source>
        <dbReference type="ARBA" id="ARBA00022490"/>
    </source>
</evidence>
<keyword evidence="6 13" id="KW-0489">Methyltransferase</keyword>
<dbReference type="GO" id="GO:0032259">
    <property type="term" value="P:methylation"/>
    <property type="evidence" value="ECO:0007669"/>
    <property type="project" value="UniProtKB-KW"/>
</dbReference>
<comment type="similarity">
    <text evidence="2">Belongs to the methyltransferase superfamily. L-isoaspartyl/D-aspartyl protein methyltransferase family.</text>
</comment>
<dbReference type="PROSITE" id="PS01279">
    <property type="entry name" value="PCMT"/>
    <property type="match status" value="1"/>
</dbReference>
<dbReference type="GeneID" id="96259918"/>
<reference evidence="13 14" key="1">
    <citation type="submission" date="2021-02" db="EMBL/GenBank/DDBJ databases">
        <title>Streptomyces spirodelae sp. nov., isolated from duckweed.</title>
        <authorList>
            <person name="Saimee Y."/>
            <person name="Duangmal K."/>
        </authorList>
    </citation>
    <scope>NUCLEOTIDE SEQUENCE [LARGE SCALE GENOMIC DNA]</scope>
    <source>
        <strain evidence="13 14">DSM 42105</strain>
    </source>
</reference>
<evidence type="ECO:0000256" key="10">
    <source>
        <dbReference type="ARBA" id="ARBA00031323"/>
    </source>
</evidence>
<keyword evidence="14" id="KW-1185">Reference proteome</keyword>
<evidence type="ECO:0000256" key="11">
    <source>
        <dbReference type="ARBA" id="ARBA00031350"/>
    </source>
</evidence>
<evidence type="ECO:0000313" key="14">
    <source>
        <dbReference type="Proteomes" id="UP000721954"/>
    </source>
</evidence>
<dbReference type="PANTHER" id="PTHR11579">
    <property type="entry name" value="PROTEIN-L-ISOASPARTATE O-METHYLTRANSFERASE"/>
    <property type="match status" value="1"/>
</dbReference>
<dbReference type="EMBL" id="JAFFZM010000008">
    <property type="protein sequence ID" value="MBO8199599.1"/>
    <property type="molecule type" value="Genomic_DNA"/>
</dbReference>
<comment type="caution">
    <text evidence="13">The sequence shown here is derived from an EMBL/GenBank/DDBJ whole genome shotgun (WGS) entry which is preliminary data.</text>
</comment>
<dbReference type="CDD" id="cd02440">
    <property type="entry name" value="AdoMet_MTases"/>
    <property type="match status" value="1"/>
</dbReference>
<evidence type="ECO:0000256" key="9">
    <source>
        <dbReference type="ARBA" id="ARBA00030757"/>
    </source>
</evidence>
<dbReference type="Pfam" id="PF01135">
    <property type="entry name" value="PCMT"/>
    <property type="match status" value="1"/>
</dbReference>
<keyword evidence="7" id="KW-0808">Transferase</keyword>
<keyword evidence="5" id="KW-0963">Cytoplasm</keyword>
<evidence type="ECO:0000256" key="2">
    <source>
        <dbReference type="ARBA" id="ARBA00005369"/>
    </source>
</evidence>
<dbReference type="InterPro" id="IPR000682">
    <property type="entry name" value="PCMT"/>
</dbReference>
<dbReference type="Proteomes" id="UP000721954">
    <property type="component" value="Unassembled WGS sequence"/>
</dbReference>
<evidence type="ECO:0000256" key="4">
    <source>
        <dbReference type="ARBA" id="ARBA00013346"/>
    </source>
</evidence>
<accession>A0ABS3XW84</accession>
<keyword evidence="8" id="KW-0949">S-adenosyl-L-methionine</keyword>
<dbReference type="EC" id="2.1.1.77" evidence="3"/>
<dbReference type="RefSeq" id="WP_209211495.1">
    <property type="nucleotide sequence ID" value="NZ_JAFFZM010000008.1"/>
</dbReference>
<dbReference type="GO" id="GO:0008168">
    <property type="term" value="F:methyltransferase activity"/>
    <property type="evidence" value="ECO:0007669"/>
    <property type="project" value="UniProtKB-KW"/>
</dbReference>
<evidence type="ECO:0000256" key="1">
    <source>
        <dbReference type="ARBA" id="ARBA00004496"/>
    </source>
</evidence>
<gene>
    <name evidence="13" type="ORF">JW613_15025</name>
</gene>
<feature type="compositionally biased region" description="Basic and acidic residues" evidence="12">
    <location>
        <begin position="68"/>
        <end position="78"/>
    </location>
</feature>
<sequence>MLLEKAALTSDWMPAFKAVPRDAFVPDRLWPGTAGGNRQGEMIDRNTDPARWWGKVYSDVPLTTQWDDGAHTGTDKGRSPTSSSSMPKMVFSMLDALSVEHGSRVLEIGTGTGWNAALLAYRLGPGNVVTVEVDPAVAEEARRRFTAFGLAPLSVVGDGAQGYADGAPYDRIVATCGVSTVPYAWVEQTRAGAVIVAPWGPPYGGQAIVRLTVGEDGVAMGSFVMSSAFMRLRDQRDTFPPTNAFPGAGSWPSTASRRTTALSPDDMGAWHHMFTLGVQVPDMFCRVEWGEDGAYRLWLLDMGGTSWATADHEPGRTEFEVAEYGPRHLWSEAEAVMSWWRDQGEPRFERYGLTVTPHGQCVWLDTPDNPVPVRLP</sequence>
<name>A0ABS3XW84_9ACTN</name>
<dbReference type="SUPFAM" id="SSF53335">
    <property type="entry name" value="S-adenosyl-L-methionine-dependent methyltransferases"/>
    <property type="match status" value="1"/>
</dbReference>
<dbReference type="Gene3D" id="3.40.50.150">
    <property type="entry name" value="Vaccinia Virus protein VP39"/>
    <property type="match status" value="1"/>
</dbReference>
<organism evidence="13 14">
    <name type="scientific">Streptomyces smyrnaeus</name>
    <dbReference type="NCBI Taxonomy" id="1387713"/>
    <lineage>
        <taxon>Bacteria</taxon>
        <taxon>Bacillati</taxon>
        <taxon>Actinomycetota</taxon>
        <taxon>Actinomycetes</taxon>
        <taxon>Kitasatosporales</taxon>
        <taxon>Streptomycetaceae</taxon>
        <taxon>Streptomyces</taxon>
    </lineage>
</organism>
<protein>
    <recommendedName>
        <fullName evidence="4">Protein-L-isoaspartate O-methyltransferase</fullName>
        <ecNumber evidence="3">2.1.1.77</ecNumber>
    </recommendedName>
    <alternativeName>
        <fullName evidence="11">L-isoaspartyl protein carboxyl methyltransferase</fullName>
    </alternativeName>
    <alternativeName>
        <fullName evidence="9">Protein L-isoaspartyl methyltransferase</fullName>
    </alternativeName>
    <alternativeName>
        <fullName evidence="10">Protein-beta-aspartate methyltransferase</fullName>
    </alternativeName>
</protein>
<evidence type="ECO:0000256" key="7">
    <source>
        <dbReference type="ARBA" id="ARBA00022679"/>
    </source>
</evidence>